<dbReference type="AlphaFoldDB" id="A0A9P1FF09"/>
<proteinExistence type="predicted"/>
<reference evidence="3" key="2">
    <citation type="submission" date="2024-04" db="EMBL/GenBank/DDBJ databases">
        <authorList>
            <person name="Chen Y."/>
            <person name="Shah S."/>
            <person name="Dougan E. K."/>
            <person name="Thang M."/>
            <person name="Chan C."/>
        </authorList>
    </citation>
    <scope>NUCLEOTIDE SEQUENCE [LARGE SCALE GENOMIC DNA]</scope>
</reference>
<evidence type="ECO:0000313" key="3">
    <source>
        <dbReference type="EMBL" id="CAL1127148.1"/>
    </source>
</evidence>
<sequence>MDLKSGRSLSAAMIAGSSSVGADTQLVSEALYGMFLLSRRSGLEIGKDAAALRSDDSLSTSAGSEGSEIDRYERQESADFKPPPGLEAKGLLPPPGFEDIEPLSLLSMETPMATDGCSYSLMPWTASLALSRHLLGLLSSRRGKQRLRSVEQQSGAQLMLDEQWQMLHLAGACPSIYKAQELLEIMEGFTVDISSAMWTELMRCRREDEDSGSPLTLSKVQEIVGYRVHVERDSRALRIFGPKNMESSAAILLKRLEELCVKEVLKLPEDCDWNEIKILQKSGNLTLRVEGEFVELEGIQSAVLEMKQELCKRLKVMEPQDLRQCWKPRPW</sequence>
<evidence type="ECO:0000256" key="1">
    <source>
        <dbReference type="SAM" id="MobiDB-lite"/>
    </source>
</evidence>
<evidence type="ECO:0000313" key="2">
    <source>
        <dbReference type="EMBL" id="CAI3973773.1"/>
    </source>
</evidence>
<reference evidence="2" key="1">
    <citation type="submission" date="2022-10" db="EMBL/GenBank/DDBJ databases">
        <authorList>
            <person name="Chen Y."/>
            <person name="Dougan E. K."/>
            <person name="Chan C."/>
            <person name="Rhodes N."/>
            <person name="Thang M."/>
        </authorList>
    </citation>
    <scope>NUCLEOTIDE SEQUENCE</scope>
</reference>
<protein>
    <submittedName>
        <fullName evidence="2">Uncharacterized protein</fullName>
    </submittedName>
</protein>
<accession>A0A9P1FF09</accession>
<gene>
    <name evidence="2" type="ORF">C1SCF055_LOCUS2234</name>
</gene>
<name>A0A9P1FF09_9DINO</name>
<feature type="compositionally biased region" description="Basic and acidic residues" evidence="1">
    <location>
        <begin position="68"/>
        <end position="79"/>
    </location>
</feature>
<dbReference type="Proteomes" id="UP001152797">
    <property type="component" value="Unassembled WGS sequence"/>
</dbReference>
<dbReference type="OrthoDB" id="414011at2759"/>
<evidence type="ECO:0000313" key="4">
    <source>
        <dbReference type="Proteomes" id="UP001152797"/>
    </source>
</evidence>
<feature type="region of interest" description="Disordered" evidence="1">
    <location>
        <begin position="54"/>
        <end position="93"/>
    </location>
</feature>
<dbReference type="EMBL" id="CAMXCT010000097">
    <property type="protein sequence ID" value="CAI3973773.1"/>
    <property type="molecule type" value="Genomic_DNA"/>
</dbReference>
<keyword evidence="4" id="KW-1185">Reference proteome</keyword>
<dbReference type="EMBL" id="CAMXCT020000097">
    <property type="protein sequence ID" value="CAL1127148.1"/>
    <property type="molecule type" value="Genomic_DNA"/>
</dbReference>
<organism evidence="2">
    <name type="scientific">Cladocopium goreaui</name>
    <dbReference type="NCBI Taxonomy" id="2562237"/>
    <lineage>
        <taxon>Eukaryota</taxon>
        <taxon>Sar</taxon>
        <taxon>Alveolata</taxon>
        <taxon>Dinophyceae</taxon>
        <taxon>Suessiales</taxon>
        <taxon>Symbiodiniaceae</taxon>
        <taxon>Cladocopium</taxon>
    </lineage>
</organism>
<comment type="caution">
    <text evidence="2">The sequence shown here is derived from an EMBL/GenBank/DDBJ whole genome shotgun (WGS) entry which is preliminary data.</text>
</comment>
<dbReference type="EMBL" id="CAMXCT030000097">
    <property type="protein sequence ID" value="CAL4761085.1"/>
    <property type="molecule type" value="Genomic_DNA"/>
</dbReference>